<proteinExistence type="predicted"/>
<dbReference type="AlphaFoldDB" id="A0A6J4I5A2"/>
<evidence type="ECO:0000313" key="1">
    <source>
        <dbReference type="EMBL" id="CAA9240855.1"/>
    </source>
</evidence>
<dbReference type="Pfam" id="PF04402">
    <property type="entry name" value="SIMPL"/>
    <property type="match status" value="1"/>
</dbReference>
<accession>A0A6J4I5A2</accession>
<dbReference type="EMBL" id="CADCTA010000065">
    <property type="protein sequence ID" value="CAA9240855.1"/>
    <property type="molecule type" value="Genomic_DNA"/>
</dbReference>
<protein>
    <recommendedName>
        <fullName evidence="2">DUF541 domain-containing protein</fullName>
    </recommendedName>
</protein>
<organism evidence="1">
    <name type="scientific">uncultured Chthoniobacterales bacterium</name>
    <dbReference type="NCBI Taxonomy" id="1836801"/>
    <lineage>
        <taxon>Bacteria</taxon>
        <taxon>Pseudomonadati</taxon>
        <taxon>Verrucomicrobiota</taxon>
        <taxon>Spartobacteria</taxon>
        <taxon>Chthoniobacterales</taxon>
        <taxon>environmental samples</taxon>
    </lineage>
</organism>
<dbReference type="InterPro" id="IPR052022">
    <property type="entry name" value="26kDa_periplasmic_antigen"/>
</dbReference>
<dbReference type="PANTHER" id="PTHR34387">
    <property type="entry name" value="SLR1258 PROTEIN"/>
    <property type="match status" value="1"/>
</dbReference>
<dbReference type="GO" id="GO:0006974">
    <property type="term" value="P:DNA damage response"/>
    <property type="evidence" value="ECO:0007669"/>
    <property type="project" value="TreeGrafter"/>
</dbReference>
<dbReference type="Gene3D" id="3.30.70.2970">
    <property type="entry name" value="Protein of unknown function (DUF541), domain 2"/>
    <property type="match status" value="1"/>
</dbReference>
<dbReference type="InterPro" id="IPR007497">
    <property type="entry name" value="SIMPL/DUF541"/>
</dbReference>
<sequence>MPVSLCAEAGLPNQPYVYVEGKSEVERMADMVTLRFDLVARNADQSKANQEVQAKAGKILALLNDRKIAHGDVIAEDLKSEPQYEDEESSSNRRGKVIGYSVTRSFEVKVRDVATFPKLVDELLALGGVEFSAIDGGLANEKEMQDDVFAKALIDARTRAEKTLALTGMKIDSLFAVSPVRFLEIRQKVLGGHDAYGSATTERVVVPDPMQYRLAPVAVTQSVHLIFLISPAK</sequence>
<reference evidence="1" key="1">
    <citation type="submission" date="2020-02" db="EMBL/GenBank/DDBJ databases">
        <authorList>
            <person name="Meier V. D."/>
        </authorList>
    </citation>
    <scope>NUCLEOTIDE SEQUENCE</scope>
    <source>
        <strain evidence="1">AVDCRST_MAG42</strain>
    </source>
</reference>
<name>A0A6J4I5A2_9BACT</name>
<gene>
    <name evidence="1" type="ORF">AVDCRST_MAG42-1697</name>
</gene>
<dbReference type="PANTHER" id="PTHR34387:SF2">
    <property type="entry name" value="SLR1258 PROTEIN"/>
    <property type="match status" value="1"/>
</dbReference>
<evidence type="ECO:0008006" key="2">
    <source>
        <dbReference type="Google" id="ProtNLM"/>
    </source>
</evidence>